<dbReference type="GO" id="GO:0005662">
    <property type="term" value="C:DNA replication factor A complex"/>
    <property type="evidence" value="ECO:0007669"/>
    <property type="project" value="TreeGrafter"/>
</dbReference>
<dbReference type="AlphaFoldDB" id="A0A4S4M9H3"/>
<dbReference type="InterPro" id="IPR013970">
    <property type="entry name" value="Rfa2"/>
</dbReference>
<dbReference type="CDD" id="cd04479">
    <property type="entry name" value="RPA3"/>
    <property type="match status" value="1"/>
</dbReference>
<keyword evidence="3" id="KW-0539">Nucleus</keyword>
<dbReference type="PANTHER" id="PTHR15114">
    <property type="entry name" value="REPLICATION PROTEIN A3"/>
    <property type="match status" value="1"/>
</dbReference>
<organism evidence="4 5">
    <name type="scientific">Bondarzewia mesenterica</name>
    <dbReference type="NCBI Taxonomy" id="1095465"/>
    <lineage>
        <taxon>Eukaryota</taxon>
        <taxon>Fungi</taxon>
        <taxon>Dikarya</taxon>
        <taxon>Basidiomycota</taxon>
        <taxon>Agaricomycotina</taxon>
        <taxon>Agaricomycetes</taxon>
        <taxon>Russulales</taxon>
        <taxon>Bondarzewiaceae</taxon>
        <taxon>Bondarzewia</taxon>
    </lineage>
</organism>
<keyword evidence="5" id="KW-1185">Reference proteome</keyword>
<protein>
    <recommendedName>
        <fullName evidence="6">Replication factor A protein 3</fullName>
    </recommendedName>
</protein>
<dbReference type="GO" id="GO:0035861">
    <property type="term" value="C:site of double-strand break"/>
    <property type="evidence" value="ECO:0007669"/>
    <property type="project" value="TreeGrafter"/>
</dbReference>
<evidence type="ECO:0008006" key="6">
    <source>
        <dbReference type="Google" id="ProtNLM"/>
    </source>
</evidence>
<accession>A0A4S4M9H3</accession>
<evidence type="ECO:0000256" key="2">
    <source>
        <dbReference type="ARBA" id="ARBA00009761"/>
    </source>
</evidence>
<dbReference type="Pfam" id="PF08661">
    <property type="entry name" value="Rep_fac-A_3"/>
    <property type="match status" value="1"/>
</dbReference>
<dbReference type="PANTHER" id="PTHR15114:SF1">
    <property type="entry name" value="REPLICATION PROTEIN A 14 KDA SUBUNIT"/>
    <property type="match status" value="1"/>
</dbReference>
<dbReference type="Proteomes" id="UP000310158">
    <property type="component" value="Unassembled WGS sequence"/>
</dbReference>
<name>A0A4S4M9H3_9AGAM</name>
<dbReference type="GO" id="GO:0000724">
    <property type="term" value="P:double-strand break repair via homologous recombination"/>
    <property type="evidence" value="ECO:0007669"/>
    <property type="project" value="TreeGrafter"/>
</dbReference>
<comment type="caution">
    <text evidence="4">The sequence shown here is derived from an EMBL/GenBank/DDBJ whole genome shotgun (WGS) entry which is preliminary data.</text>
</comment>
<dbReference type="GO" id="GO:0006298">
    <property type="term" value="P:mismatch repair"/>
    <property type="evidence" value="ECO:0007669"/>
    <property type="project" value="TreeGrafter"/>
</dbReference>
<gene>
    <name evidence="4" type="ORF">EW146_g342</name>
</gene>
<comment type="subcellular location">
    <subcellularLocation>
        <location evidence="1">Nucleus</location>
    </subcellularLocation>
</comment>
<dbReference type="SUPFAM" id="SSF50249">
    <property type="entry name" value="Nucleic acid-binding proteins"/>
    <property type="match status" value="1"/>
</dbReference>
<proteinExistence type="inferred from homology"/>
<dbReference type="InterPro" id="IPR012340">
    <property type="entry name" value="NA-bd_OB-fold"/>
</dbReference>
<evidence type="ECO:0000313" key="5">
    <source>
        <dbReference type="Proteomes" id="UP000310158"/>
    </source>
</evidence>
<dbReference type="GO" id="GO:0006284">
    <property type="term" value="P:base-excision repair"/>
    <property type="evidence" value="ECO:0007669"/>
    <property type="project" value="TreeGrafter"/>
</dbReference>
<dbReference type="GO" id="GO:0006260">
    <property type="term" value="P:DNA replication"/>
    <property type="evidence" value="ECO:0007669"/>
    <property type="project" value="InterPro"/>
</dbReference>
<evidence type="ECO:0000256" key="3">
    <source>
        <dbReference type="ARBA" id="ARBA00023242"/>
    </source>
</evidence>
<sequence length="108" mass="11942">MAEHISTRVNSHHLASFVGHPVRIVGKILKFQDDIAIMEACDGGQVEIRLPRAEAEMTDTFVEVIGTVVDASTVKMMACTNMGSTLDMKLIKDVVDLTHDPKFAKRIF</sequence>
<dbReference type="GO" id="GO:0003697">
    <property type="term" value="F:single-stranded DNA binding"/>
    <property type="evidence" value="ECO:0007669"/>
    <property type="project" value="TreeGrafter"/>
</dbReference>
<comment type="similarity">
    <text evidence="2">Belongs to the replication factor A protein 3 family.</text>
</comment>
<dbReference type="OrthoDB" id="188186at2759"/>
<dbReference type="GO" id="GO:0006289">
    <property type="term" value="P:nucleotide-excision repair"/>
    <property type="evidence" value="ECO:0007669"/>
    <property type="project" value="TreeGrafter"/>
</dbReference>
<dbReference type="Gene3D" id="2.40.50.140">
    <property type="entry name" value="Nucleic acid-binding proteins"/>
    <property type="match status" value="1"/>
</dbReference>
<dbReference type="EMBL" id="SGPL01000007">
    <property type="protein sequence ID" value="THH21141.1"/>
    <property type="molecule type" value="Genomic_DNA"/>
</dbReference>
<dbReference type="GO" id="GO:0003684">
    <property type="term" value="F:damaged DNA binding"/>
    <property type="evidence" value="ECO:0007669"/>
    <property type="project" value="TreeGrafter"/>
</dbReference>
<reference evidence="4 5" key="1">
    <citation type="submission" date="2019-02" db="EMBL/GenBank/DDBJ databases">
        <title>Genome sequencing of the rare red list fungi Bondarzewia mesenterica.</title>
        <authorList>
            <person name="Buettner E."/>
            <person name="Kellner H."/>
        </authorList>
    </citation>
    <scope>NUCLEOTIDE SEQUENCE [LARGE SCALE GENOMIC DNA]</scope>
    <source>
        <strain evidence="4 5">DSM 108281</strain>
    </source>
</reference>
<evidence type="ECO:0000313" key="4">
    <source>
        <dbReference type="EMBL" id="THH21141.1"/>
    </source>
</evidence>
<evidence type="ECO:0000256" key="1">
    <source>
        <dbReference type="ARBA" id="ARBA00004123"/>
    </source>
</evidence>